<dbReference type="Proteomes" id="UP000287166">
    <property type="component" value="Unassembled WGS sequence"/>
</dbReference>
<keyword evidence="2" id="KW-1185">Reference proteome</keyword>
<proteinExistence type="predicted"/>
<dbReference type="OrthoDB" id="2804693at2759"/>
<dbReference type="EMBL" id="BFAD01000005">
    <property type="protein sequence ID" value="GBE83884.1"/>
    <property type="molecule type" value="Genomic_DNA"/>
</dbReference>
<dbReference type="AlphaFoldDB" id="A0A401GQ50"/>
<evidence type="ECO:0000313" key="2">
    <source>
        <dbReference type="Proteomes" id="UP000287166"/>
    </source>
</evidence>
<evidence type="ECO:0000313" key="1">
    <source>
        <dbReference type="EMBL" id="GBE83884.1"/>
    </source>
</evidence>
<dbReference type="InParanoid" id="A0A401GQ50"/>
<gene>
    <name evidence="1" type="ORF">SCP_0509410</name>
</gene>
<name>A0A401GQ50_9APHY</name>
<organism evidence="1 2">
    <name type="scientific">Sparassis crispa</name>
    <dbReference type="NCBI Taxonomy" id="139825"/>
    <lineage>
        <taxon>Eukaryota</taxon>
        <taxon>Fungi</taxon>
        <taxon>Dikarya</taxon>
        <taxon>Basidiomycota</taxon>
        <taxon>Agaricomycotina</taxon>
        <taxon>Agaricomycetes</taxon>
        <taxon>Polyporales</taxon>
        <taxon>Sparassidaceae</taxon>
        <taxon>Sparassis</taxon>
    </lineage>
</organism>
<accession>A0A401GQ50</accession>
<sequence>MRSPNARGSQEVIITSSADYDFLTGTFSPLIPYLYKVRRLVGRLQLSQKTSFAVGTSFSTQPDELNELAMAGLEEEQGFMRALGLEFDASAGRKDP</sequence>
<dbReference type="GeneID" id="38780801"/>
<dbReference type="RefSeq" id="XP_027614797.1">
    <property type="nucleotide sequence ID" value="XM_027758996.1"/>
</dbReference>
<protein>
    <submittedName>
        <fullName evidence="1">Uncharacterized protein</fullName>
    </submittedName>
</protein>
<comment type="caution">
    <text evidence="1">The sequence shown here is derived from an EMBL/GenBank/DDBJ whole genome shotgun (WGS) entry which is preliminary data.</text>
</comment>
<reference evidence="1 2" key="1">
    <citation type="journal article" date="2018" name="Sci. Rep.">
        <title>Genome sequence of the cauliflower mushroom Sparassis crispa (Hanabiratake) and its association with beneficial usage.</title>
        <authorList>
            <person name="Kiyama R."/>
            <person name="Furutani Y."/>
            <person name="Kawaguchi K."/>
            <person name="Nakanishi T."/>
        </authorList>
    </citation>
    <scope>NUCLEOTIDE SEQUENCE [LARGE SCALE GENOMIC DNA]</scope>
</reference>